<dbReference type="GO" id="GO:0016829">
    <property type="term" value="F:lyase activity"/>
    <property type="evidence" value="ECO:0007669"/>
    <property type="project" value="UniProtKB-KW"/>
</dbReference>
<dbReference type="SUPFAM" id="SSF48173">
    <property type="entry name" value="Cryptochrome/photolyase FAD-binding domain"/>
    <property type="match status" value="1"/>
</dbReference>
<dbReference type="Pfam" id="PF04244">
    <property type="entry name" value="DPRP"/>
    <property type="match status" value="1"/>
</dbReference>
<evidence type="ECO:0000313" key="1">
    <source>
        <dbReference type="EMBL" id="KYG75618.1"/>
    </source>
</evidence>
<dbReference type="Gene3D" id="1.25.40.80">
    <property type="match status" value="1"/>
</dbReference>
<accession>A0A150XA72</accession>
<dbReference type="Gene3D" id="3.40.50.620">
    <property type="entry name" value="HUPs"/>
    <property type="match status" value="1"/>
</dbReference>
<organism evidence="1 2">
    <name type="scientific">Roseivirga spongicola</name>
    <dbReference type="NCBI Taxonomy" id="333140"/>
    <lineage>
        <taxon>Bacteria</taxon>
        <taxon>Pseudomonadati</taxon>
        <taxon>Bacteroidota</taxon>
        <taxon>Cytophagia</taxon>
        <taxon>Cytophagales</taxon>
        <taxon>Roseivirgaceae</taxon>
        <taxon>Roseivirga</taxon>
    </lineage>
</organism>
<dbReference type="PANTHER" id="PTHR38657:SF1">
    <property type="entry name" value="SLR1343 PROTEIN"/>
    <property type="match status" value="1"/>
</dbReference>
<dbReference type="InterPro" id="IPR036134">
    <property type="entry name" value="Crypto/Photolyase_FAD-like_sf"/>
</dbReference>
<keyword evidence="2" id="KW-1185">Reference proteome</keyword>
<dbReference type="EMBL" id="LRPC01000012">
    <property type="protein sequence ID" value="KYG75618.1"/>
    <property type="molecule type" value="Genomic_DNA"/>
</dbReference>
<dbReference type="Proteomes" id="UP000075606">
    <property type="component" value="Unassembled WGS sequence"/>
</dbReference>
<dbReference type="InterPro" id="IPR007357">
    <property type="entry name" value="PhrB-like"/>
</dbReference>
<gene>
    <name evidence="1" type="ORF">AWW68_07215</name>
</gene>
<name>A0A150XA72_9BACT</name>
<keyword evidence="1" id="KW-0456">Lyase</keyword>
<dbReference type="InterPro" id="IPR052551">
    <property type="entry name" value="UV-DNA_repair_photolyase"/>
</dbReference>
<proteinExistence type="predicted"/>
<dbReference type="Gene3D" id="1.10.579.10">
    <property type="entry name" value="DNA Cyclobutane Dipyrimidine Photolyase, subunit A, domain 3"/>
    <property type="match status" value="1"/>
</dbReference>
<dbReference type="PANTHER" id="PTHR38657">
    <property type="entry name" value="SLR1343 PROTEIN"/>
    <property type="match status" value="1"/>
</dbReference>
<comment type="caution">
    <text evidence="1">The sequence shown here is derived from an EMBL/GenBank/DDBJ whole genome shotgun (WGS) entry which is preliminary data.</text>
</comment>
<dbReference type="STRING" id="333140.AWW68_07215"/>
<dbReference type="OrthoDB" id="5288100at2"/>
<dbReference type="Gene3D" id="1.10.10.1710">
    <property type="entry name" value="Deoxyribodipyrimidine photolyase-related"/>
    <property type="match status" value="1"/>
</dbReference>
<sequence length="509" mass="60623">MKKLRLILGDQLNHQHSWYQEKEGNTLYVMMEMGQELTYTIHHVQKVIAFFLAMRAFAEHLEKQGHQVLYLKLDDERNQQSLTDNLSWIIEEHKIEKFEYQMPDEYRLDKQLQGYCGAIEADFEVFDTEHFMTSRTDLADFFKGKKQLLMESFYRNMRKKYKVLMDEGEPVGGKWNYDHDNRNKMPEDTYVPEPKSFQRDVTDLVELLEERGVKTIGNVDSKDFLWPVTREEGLKLFDFFLNDCMPFFGKYQDAMTTKGWSLFHSRISFLLNSKILSPEEIIRKSEEYGRNNEDVPLSAIEGFIRQILGWREYMRGIYWKYMPDYAKENFFNHKRKLPDWFWTGETKMKCLSHTIGQSLDYAYAHHIQRLMVTGNFALLAGIDPDEVDQWYLGIYIDAIEWVEITNTRGMSQFADGGIVATKPYVSSANYMHKMSHYCGSCHYKYKEKLGEKACPFNSLYWDFLDRNREKLEKNHRMGMIYRVWDKNSTEKKNQIIEQAAKYLNKMEEI</sequence>
<dbReference type="AlphaFoldDB" id="A0A150XA72"/>
<dbReference type="RefSeq" id="WP_068219198.1">
    <property type="nucleotide sequence ID" value="NZ_CP139724.1"/>
</dbReference>
<reference evidence="1 2" key="1">
    <citation type="submission" date="2016-01" db="EMBL/GenBank/DDBJ databases">
        <title>Genome sequencing of Roseivirga spongicola UST030701-084.</title>
        <authorList>
            <person name="Selvaratnam C."/>
            <person name="Thevarajoo S."/>
            <person name="Goh K.M."/>
            <person name="Ee R."/>
            <person name="Chan K.-G."/>
            <person name="Chong C.S."/>
        </authorList>
    </citation>
    <scope>NUCLEOTIDE SEQUENCE [LARGE SCALE GENOMIC DNA]</scope>
    <source>
        <strain evidence="1 2">UST030701-084</strain>
    </source>
</reference>
<dbReference type="InterPro" id="IPR014729">
    <property type="entry name" value="Rossmann-like_a/b/a_fold"/>
</dbReference>
<protein>
    <submittedName>
        <fullName evidence="1">Deoxyribodipyrimidine photolyase</fullName>
    </submittedName>
</protein>
<evidence type="ECO:0000313" key="2">
    <source>
        <dbReference type="Proteomes" id="UP000075606"/>
    </source>
</evidence>